<dbReference type="PANTHER" id="PTHR47425">
    <property type="entry name" value="FARB-RELATED"/>
    <property type="match status" value="1"/>
</dbReference>
<organism evidence="8 9">
    <name type="scientific">Talaromyces proteolyticus</name>
    <dbReference type="NCBI Taxonomy" id="1131652"/>
    <lineage>
        <taxon>Eukaryota</taxon>
        <taxon>Fungi</taxon>
        <taxon>Dikarya</taxon>
        <taxon>Ascomycota</taxon>
        <taxon>Pezizomycotina</taxon>
        <taxon>Eurotiomycetes</taxon>
        <taxon>Eurotiomycetidae</taxon>
        <taxon>Eurotiales</taxon>
        <taxon>Trichocomaceae</taxon>
        <taxon>Talaromyces</taxon>
        <taxon>Talaromyces sect. Bacilispori</taxon>
    </lineage>
</organism>
<dbReference type="PANTHER" id="PTHR47425:SF2">
    <property type="entry name" value="FARB-RELATED"/>
    <property type="match status" value="1"/>
</dbReference>
<evidence type="ECO:0000256" key="6">
    <source>
        <dbReference type="SAM" id="MobiDB-lite"/>
    </source>
</evidence>
<evidence type="ECO:0000256" key="2">
    <source>
        <dbReference type="ARBA" id="ARBA00023015"/>
    </source>
</evidence>
<feature type="compositionally biased region" description="Polar residues" evidence="6">
    <location>
        <begin position="592"/>
        <end position="611"/>
    </location>
</feature>
<dbReference type="SUPFAM" id="SSF57701">
    <property type="entry name" value="Zn2/Cys6 DNA-binding domain"/>
    <property type="match status" value="1"/>
</dbReference>
<keyword evidence="4" id="KW-0804">Transcription</keyword>
<dbReference type="InterPro" id="IPR001138">
    <property type="entry name" value="Zn2Cys6_DnaBD"/>
</dbReference>
<dbReference type="InterPro" id="IPR036864">
    <property type="entry name" value="Zn2-C6_fun-type_DNA-bd_sf"/>
</dbReference>
<dbReference type="CDD" id="cd12148">
    <property type="entry name" value="fungal_TF_MHR"/>
    <property type="match status" value="1"/>
</dbReference>
<feature type="region of interest" description="Disordered" evidence="6">
    <location>
        <begin position="30"/>
        <end position="109"/>
    </location>
</feature>
<dbReference type="EMBL" id="JAJTJA010000012">
    <property type="protein sequence ID" value="KAH8691123.1"/>
    <property type="molecule type" value="Genomic_DNA"/>
</dbReference>
<reference evidence="8" key="1">
    <citation type="submission" date="2021-12" db="EMBL/GenBank/DDBJ databases">
        <title>Convergent genome expansion in fungi linked to evolution of root-endophyte symbiosis.</title>
        <authorList>
            <consortium name="DOE Joint Genome Institute"/>
            <person name="Ke Y.-H."/>
            <person name="Bonito G."/>
            <person name="Liao H.-L."/>
            <person name="Looney B."/>
            <person name="Rojas-Flechas A."/>
            <person name="Nash J."/>
            <person name="Hameed K."/>
            <person name="Schadt C."/>
            <person name="Martin F."/>
            <person name="Crous P.W."/>
            <person name="Miettinen O."/>
            <person name="Magnuson J.K."/>
            <person name="Labbe J."/>
            <person name="Jacobson D."/>
            <person name="Doktycz M.J."/>
            <person name="Veneault-Fourrey C."/>
            <person name="Kuo A."/>
            <person name="Mondo S."/>
            <person name="Calhoun S."/>
            <person name="Riley R."/>
            <person name="Ohm R."/>
            <person name="LaButti K."/>
            <person name="Andreopoulos B."/>
            <person name="Pangilinan J."/>
            <person name="Nolan M."/>
            <person name="Tritt A."/>
            <person name="Clum A."/>
            <person name="Lipzen A."/>
            <person name="Daum C."/>
            <person name="Barry K."/>
            <person name="Grigoriev I.V."/>
            <person name="Vilgalys R."/>
        </authorList>
    </citation>
    <scope>NUCLEOTIDE SEQUENCE</scope>
    <source>
        <strain evidence="8">PMI_201</strain>
    </source>
</reference>
<dbReference type="CDD" id="cd00067">
    <property type="entry name" value="GAL4"/>
    <property type="match status" value="1"/>
</dbReference>
<evidence type="ECO:0000313" key="9">
    <source>
        <dbReference type="Proteomes" id="UP001201262"/>
    </source>
</evidence>
<dbReference type="InterPro" id="IPR052761">
    <property type="entry name" value="Fungal_Detox/Toxin_TFs"/>
</dbReference>
<keyword evidence="3" id="KW-0238">DNA-binding</keyword>
<keyword evidence="5" id="KW-0539">Nucleus</keyword>
<comment type="caution">
    <text evidence="8">The sequence shown here is derived from an EMBL/GenBank/DDBJ whole genome shotgun (WGS) entry which is preliminary data.</text>
</comment>
<accession>A0AAD4KFG4</accession>
<feature type="domain" description="Xylanolytic transcriptional activator regulatory" evidence="7">
    <location>
        <begin position="188"/>
        <end position="359"/>
    </location>
</feature>
<evidence type="ECO:0000256" key="1">
    <source>
        <dbReference type="ARBA" id="ARBA00022723"/>
    </source>
</evidence>
<keyword evidence="2" id="KW-0805">Transcription regulation</keyword>
<proteinExistence type="predicted"/>
<dbReference type="GO" id="GO:0000981">
    <property type="term" value="F:DNA-binding transcription factor activity, RNA polymerase II-specific"/>
    <property type="evidence" value="ECO:0007669"/>
    <property type="project" value="InterPro"/>
</dbReference>
<dbReference type="GO" id="GO:0003677">
    <property type="term" value="F:DNA binding"/>
    <property type="evidence" value="ECO:0007669"/>
    <property type="project" value="UniProtKB-KW"/>
</dbReference>
<dbReference type="GeneID" id="70251303"/>
<dbReference type="GO" id="GO:0008270">
    <property type="term" value="F:zinc ion binding"/>
    <property type="evidence" value="ECO:0007669"/>
    <property type="project" value="InterPro"/>
</dbReference>
<name>A0AAD4KFG4_9EURO</name>
<feature type="compositionally biased region" description="Polar residues" evidence="6">
    <location>
        <begin position="44"/>
        <end position="53"/>
    </location>
</feature>
<dbReference type="Proteomes" id="UP001201262">
    <property type="component" value="Unassembled WGS sequence"/>
</dbReference>
<gene>
    <name evidence="8" type="ORF">BGW36DRAFT_431685</name>
</gene>
<dbReference type="AlphaFoldDB" id="A0AAD4KFG4"/>
<dbReference type="InterPro" id="IPR007219">
    <property type="entry name" value="XnlR_reg_dom"/>
</dbReference>
<evidence type="ECO:0000313" key="8">
    <source>
        <dbReference type="EMBL" id="KAH8691123.1"/>
    </source>
</evidence>
<evidence type="ECO:0000256" key="5">
    <source>
        <dbReference type="ARBA" id="ARBA00023242"/>
    </source>
</evidence>
<sequence>MFRFVPYQSNSQQDGRNFQRACTTCRNRKKRCYHDNPSDAPHAENSSLTSQQEPARKRARYPSNTLPDQSDREVSRTSNEMEPLLATGSSAHTRNDDEHPEDDDNDGEARFVGHLNPESTFLAATNQIPVSVKTDDIGVWTHDGTAEETRRNIMPATPKFELRDKNGYIRWEDLLYLPRESDFKVLYNLYLEEIHPVFPVIDQQIFENLPTNIAECTFLRLAICIAGSVSPKAKTHLKSSPERSHYSSRDDFIKELTFSLRLLLNLNVVRDKIVLVQGLSLAAMFTQLSENRDLSAELAASAVGYVHTTGLHLESQGKGNDNSESQSEARARLFCCVWALDKLNAAFHGRPVMMHERDIGRNIESSISMQQPSFQLLLRIVVLLDQVIGLYRPSNESKMSLEGDFPLFEDLIEKSNAVNINSRFLATVETLYHSVAMLSYRSKSFHEPPTSSATFLRQNLSALKVTSLVSEGLNMSSHYNLPFVPYAISLSLRVTYRELRISRSSMLRERAKKQLLANSEILHRFESIFGSLSALAIMAELIVREMERRTIQQQQQTTDPTQLRRQQQQHDNVLPIASLLSAANEIPPVQLDGSSGQNLYQPAPQPSSTQYDEPIPSERMPGSEFTSGADLDNIDLSMYDLSMFDSLFNLDITNFQVLEG</sequence>
<feature type="region of interest" description="Disordered" evidence="6">
    <location>
        <begin position="591"/>
        <end position="624"/>
    </location>
</feature>
<evidence type="ECO:0000256" key="4">
    <source>
        <dbReference type="ARBA" id="ARBA00023163"/>
    </source>
</evidence>
<protein>
    <submittedName>
        <fullName evidence="8">Fungal-specific transcription factor domain-containing protein</fullName>
    </submittedName>
</protein>
<dbReference type="RefSeq" id="XP_046067215.1">
    <property type="nucleotide sequence ID" value="XM_046221016.1"/>
</dbReference>
<keyword evidence="9" id="KW-1185">Reference proteome</keyword>
<evidence type="ECO:0000256" key="3">
    <source>
        <dbReference type="ARBA" id="ARBA00023125"/>
    </source>
</evidence>
<evidence type="ECO:0000259" key="7">
    <source>
        <dbReference type="Pfam" id="PF04082"/>
    </source>
</evidence>
<keyword evidence="1" id="KW-0479">Metal-binding</keyword>
<dbReference type="Pfam" id="PF04082">
    <property type="entry name" value="Fungal_trans"/>
    <property type="match status" value="1"/>
</dbReference>
<dbReference type="GO" id="GO:0006351">
    <property type="term" value="P:DNA-templated transcription"/>
    <property type="evidence" value="ECO:0007669"/>
    <property type="project" value="InterPro"/>
</dbReference>